<dbReference type="GO" id="GO:0005524">
    <property type="term" value="F:ATP binding"/>
    <property type="evidence" value="ECO:0007669"/>
    <property type="project" value="UniProtKB-KW"/>
</dbReference>
<name>A0A1E7FEI1_9STRA</name>
<dbReference type="Proteomes" id="UP000095751">
    <property type="component" value="Unassembled WGS sequence"/>
</dbReference>
<keyword evidence="4" id="KW-1185">Reference proteome</keyword>
<feature type="non-terminal residue" evidence="3">
    <location>
        <position position="151"/>
    </location>
</feature>
<dbReference type="GO" id="GO:0004140">
    <property type="term" value="F:dephospho-CoA kinase activity"/>
    <property type="evidence" value="ECO:0007669"/>
    <property type="project" value="InterPro"/>
</dbReference>
<evidence type="ECO:0008006" key="5">
    <source>
        <dbReference type="Google" id="ProtNLM"/>
    </source>
</evidence>
<dbReference type="PANTHER" id="PTHR10695">
    <property type="entry name" value="DEPHOSPHO-COA KINASE-RELATED"/>
    <property type="match status" value="1"/>
</dbReference>
<dbReference type="InterPro" id="IPR001977">
    <property type="entry name" value="Depp_CoAkinase"/>
</dbReference>
<dbReference type="Gene3D" id="3.40.50.300">
    <property type="entry name" value="P-loop containing nucleotide triphosphate hydrolases"/>
    <property type="match status" value="1"/>
</dbReference>
<dbReference type="NCBIfam" id="TIGR00152">
    <property type="entry name" value="dephospho-CoA kinase"/>
    <property type="match status" value="1"/>
</dbReference>
<dbReference type="CDD" id="cd02022">
    <property type="entry name" value="DPCK"/>
    <property type="match status" value="1"/>
</dbReference>
<organism evidence="3 4">
    <name type="scientific">Fragilariopsis cylindrus CCMP1102</name>
    <dbReference type="NCBI Taxonomy" id="635003"/>
    <lineage>
        <taxon>Eukaryota</taxon>
        <taxon>Sar</taxon>
        <taxon>Stramenopiles</taxon>
        <taxon>Ochrophyta</taxon>
        <taxon>Bacillariophyta</taxon>
        <taxon>Bacillariophyceae</taxon>
        <taxon>Bacillariophycidae</taxon>
        <taxon>Bacillariales</taxon>
        <taxon>Bacillariaceae</taxon>
        <taxon>Fragilariopsis</taxon>
    </lineage>
</organism>
<gene>
    <name evidence="3" type="ORF">FRACYDRAFT_163909</name>
</gene>
<evidence type="ECO:0000313" key="4">
    <source>
        <dbReference type="Proteomes" id="UP000095751"/>
    </source>
</evidence>
<evidence type="ECO:0000256" key="1">
    <source>
        <dbReference type="ARBA" id="ARBA00022741"/>
    </source>
</evidence>
<dbReference type="GO" id="GO:0015937">
    <property type="term" value="P:coenzyme A biosynthetic process"/>
    <property type="evidence" value="ECO:0007669"/>
    <property type="project" value="InterPro"/>
</dbReference>
<dbReference type="SUPFAM" id="SSF52540">
    <property type="entry name" value="P-loop containing nucleoside triphosphate hydrolases"/>
    <property type="match status" value="1"/>
</dbReference>
<dbReference type="PROSITE" id="PS51219">
    <property type="entry name" value="DPCK"/>
    <property type="match status" value="1"/>
</dbReference>
<proteinExistence type="predicted"/>
<evidence type="ECO:0000313" key="3">
    <source>
        <dbReference type="EMBL" id="OEU16581.1"/>
    </source>
</evidence>
<dbReference type="AlphaFoldDB" id="A0A1E7FEI1"/>
<sequence>DADSVAHSIYTPGSQAVLNVVDAFGKDILVQQDDGEEDSTAPMEIDRKKLGEIVFAERSAMAKLEAIVWPHVKTLITDEIDIQRQKWTKECIASNKRPIVVLEAAVLLDAGWDDLLDGVWVVTTPRDVALARLIETRGLTIEEANKRIDAQ</sequence>
<feature type="non-terminal residue" evidence="3">
    <location>
        <position position="1"/>
    </location>
</feature>
<dbReference type="PANTHER" id="PTHR10695:SF46">
    <property type="entry name" value="BIFUNCTIONAL COENZYME A SYNTHASE-RELATED"/>
    <property type="match status" value="1"/>
</dbReference>
<evidence type="ECO:0000256" key="2">
    <source>
        <dbReference type="ARBA" id="ARBA00022840"/>
    </source>
</evidence>
<dbReference type="Pfam" id="PF01121">
    <property type="entry name" value="CoaE"/>
    <property type="match status" value="1"/>
</dbReference>
<accession>A0A1E7FEI1</accession>
<dbReference type="OrthoDB" id="247245at2759"/>
<dbReference type="KEGG" id="fcy:FRACYDRAFT_163909"/>
<dbReference type="InParanoid" id="A0A1E7FEI1"/>
<dbReference type="InterPro" id="IPR027417">
    <property type="entry name" value="P-loop_NTPase"/>
</dbReference>
<dbReference type="EMBL" id="KV784358">
    <property type="protein sequence ID" value="OEU16581.1"/>
    <property type="molecule type" value="Genomic_DNA"/>
</dbReference>
<protein>
    <recommendedName>
        <fullName evidence="5">Dephospho-CoA kinase</fullName>
    </recommendedName>
</protein>
<keyword evidence="2" id="KW-0067">ATP-binding</keyword>
<reference evidence="3 4" key="1">
    <citation type="submission" date="2016-09" db="EMBL/GenBank/DDBJ databases">
        <title>Extensive genetic diversity and differential bi-allelic expression allows diatom success in the polar Southern Ocean.</title>
        <authorList>
            <consortium name="DOE Joint Genome Institute"/>
            <person name="Mock T."/>
            <person name="Otillar R.P."/>
            <person name="Strauss J."/>
            <person name="Dupont C."/>
            <person name="Frickenhaus S."/>
            <person name="Maumus F."/>
            <person name="Mcmullan M."/>
            <person name="Sanges R."/>
            <person name="Schmutz J."/>
            <person name="Toseland A."/>
            <person name="Valas R."/>
            <person name="Veluchamy A."/>
            <person name="Ward B.J."/>
            <person name="Allen A."/>
            <person name="Barry K."/>
            <person name="Falciatore A."/>
            <person name="Ferrante M."/>
            <person name="Fortunato A.E."/>
            <person name="Gloeckner G."/>
            <person name="Gruber A."/>
            <person name="Hipkin R."/>
            <person name="Janech M."/>
            <person name="Kroth P."/>
            <person name="Leese F."/>
            <person name="Lindquist E."/>
            <person name="Lyon B.R."/>
            <person name="Martin J."/>
            <person name="Mayer C."/>
            <person name="Parker M."/>
            <person name="Quesneville H."/>
            <person name="Raymond J."/>
            <person name="Uhlig C."/>
            <person name="Valentin K.U."/>
            <person name="Worden A.Z."/>
            <person name="Armbrust E.V."/>
            <person name="Bowler C."/>
            <person name="Green B."/>
            <person name="Moulton V."/>
            <person name="Van Oosterhout C."/>
            <person name="Grigoriev I."/>
        </authorList>
    </citation>
    <scope>NUCLEOTIDE SEQUENCE [LARGE SCALE GENOMIC DNA]</scope>
    <source>
        <strain evidence="3 4">CCMP1102</strain>
    </source>
</reference>
<keyword evidence="1" id="KW-0547">Nucleotide-binding</keyword>